<accession>W4LEP4</accession>
<sequence>MIRAGAMLAWPAERYPDKVAITCENRDMTFREVDARVNRLANGLLALGLQRGDRVAALLDNSPRAIETRFALMKAGLCMVALNVRQAPEEHAYILNDSDSRVLILDAAYEPVWESIRHQCTGVSDVIVAAAEAGPFLDYEEVIASASEMAPEVMVELDDLERIAYTSGTTGRPKGIMKTIGNDLARLRNDFLNEEQLTGPDDVMLNVAPLTHAARVLFRKHYLKGARNLIFNRFDEETILQAMERERVTTAMFVPTMIIRLVVHPKVSDYDVSSLQRVFFGTAPIPPDKFDRAISIFGNVFRQNYGLSEATQPVLSLTPQDLAGVDEDLRQHRLASAGRPALGVEVRIANEQGEAVARGEEGELLIRGEIVMRGYWKNSEATREVLDAEGWLHTGDMAWQDADGFITISGRKKDMIISGGFNVYPREVERVIEAHAGVQEVAVVGVPDTVWGESVAAFVVPRSGVALTPEAIVDVCKAHIASYKKPQVVEIVDDLPKNFQGKILKRALLEQYLQRAGSSTEAGDECSGQAIS</sequence>
<dbReference type="InterPro" id="IPR042099">
    <property type="entry name" value="ANL_N_sf"/>
</dbReference>
<evidence type="ECO:0000313" key="6">
    <source>
        <dbReference type="Proteomes" id="UP000019140"/>
    </source>
</evidence>
<dbReference type="InterPro" id="IPR025110">
    <property type="entry name" value="AMP-bd_C"/>
</dbReference>
<dbReference type="InterPro" id="IPR000873">
    <property type="entry name" value="AMP-dep_synth/lig_dom"/>
</dbReference>
<dbReference type="FunFam" id="3.30.300.30:FF:000008">
    <property type="entry name" value="2,3-dihydroxybenzoate-AMP ligase"/>
    <property type="match status" value="1"/>
</dbReference>
<proteinExistence type="inferred from homology"/>
<dbReference type="Gene3D" id="3.40.50.12780">
    <property type="entry name" value="N-terminal domain of ligase-like"/>
    <property type="match status" value="1"/>
</dbReference>
<dbReference type="PROSITE" id="PS00455">
    <property type="entry name" value="AMP_BINDING"/>
    <property type="match status" value="1"/>
</dbReference>
<dbReference type="InterPro" id="IPR045851">
    <property type="entry name" value="AMP-bd_C_sf"/>
</dbReference>
<dbReference type="AlphaFoldDB" id="W4LEP4"/>
<dbReference type="SUPFAM" id="SSF56801">
    <property type="entry name" value="Acetyl-CoA synthetase-like"/>
    <property type="match status" value="1"/>
</dbReference>
<dbReference type="Proteomes" id="UP000019140">
    <property type="component" value="Unassembled WGS sequence"/>
</dbReference>
<comment type="caution">
    <text evidence="5">The sequence shown here is derived from an EMBL/GenBank/DDBJ whole genome shotgun (WGS) entry which is preliminary data.</text>
</comment>
<evidence type="ECO:0000259" key="3">
    <source>
        <dbReference type="Pfam" id="PF00501"/>
    </source>
</evidence>
<dbReference type="InterPro" id="IPR050237">
    <property type="entry name" value="ATP-dep_AMP-bd_enzyme"/>
</dbReference>
<dbReference type="InterPro" id="IPR020845">
    <property type="entry name" value="AMP-binding_CS"/>
</dbReference>
<feature type="domain" description="AMP-dependent synthetase/ligase" evidence="3">
    <location>
        <begin position="10"/>
        <end position="376"/>
    </location>
</feature>
<dbReference type="PANTHER" id="PTHR43767:SF7">
    <property type="entry name" value="MEDIUM_LONG-CHAIN-FATTY-ACID--COA LIGASE FADD8"/>
    <property type="match status" value="1"/>
</dbReference>
<evidence type="ECO:0000313" key="5">
    <source>
        <dbReference type="EMBL" id="ETW96175.1"/>
    </source>
</evidence>
<protein>
    <recommendedName>
        <fullName evidence="7">AMP-dependent synthetase</fullName>
    </recommendedName>
</protein>
<dbReference type="Pfam" id="PF00501">
    <property type="entry name" value="AMP-binding"/>
    <property type="match status" value="1"/>
</dbReference>
<organism evidence="5 6">
    <name type="scientific">Candidatus Entotheonella gemina</name>
    <dbReference type="NCBI Taxonomy" id="1429439"/>
    <lineage>
        <taxon>Bacteria</taxon>
        <taxon>Pseudomonadati</taxon>
        <taxon>Nitrospinota/Tectimicrobiota group</taxon>
        <taxon>Candidatus Tectimicrobiota</taxon>
        <taxon>Candidatus Entotheonellia</taxon>
        <taxon>Candidatus Entotheonellales</taxon>
        <taxon>Candidatus Entotheonellaceae</taxon>
        <taxon>Candidatus Entotheonella</taxon>
    </lineage>
</organism>
<evidence type="ECO:0000259" key="4">
    <source>
        <dbReference type="Pfam" id="PF13193"/>
    </source>
</evidence>
<evidence type="ECO:0000256" key="1">
    <source>
        <dbReference type="ARBA" id="ARBA00006432"/>
    </source>
</evidence>
<dbReference type="EMBL" id="AZHX01002221">
    <property type="protein sequence ID" value="ETW96175.1"/>
    <property type="molecule type" value="Genomic_DNA"/>
</dbReference>
<comment type="similarity">
    <text evidence="1">Belongs to the ATP-dependent AMP-binding enzyme family.</text>
</comment>
<evidence type="ECO:0008006" key="7">
    <source>
        <dbReference type="Google" id="ProtNLM"/>
    </source>
</evidence>
<dbReference type="GO" id="GO:0016877">
    <property type="term" value="F:ligase activity, forming carbon-sulfur bonds"/>
    <property type="evidence" value="ECO:0007669"/>
    <property type="project" value="UniProtKB-ARBA"/>
</dbReference>
<name>W4LEP4_9BACT</name>
<reference evidence="5 6" key="1">
    <citation type="journal article" date="2014" name="Nature">
        <title>An environmental bacterial taxon with a large and distinct metabolic repertoire.</title>
        <authorList>
            <person name="Wilson M.C."/>
            <person name="Mori T."/>
            <person name="Ruckert C."/>
            <person name="Uria A.R."/>
            <person name="Helf M.J."/>
            <person name="Takada K."/>
            <person name="Gernert C."/>
            <person name="Steffens U.A."/>
            <person name="Heycke N."/>
            <person name="Schmitt S."/>
            <person name="Rinke C."/>
            <person name="Helfrich E.J."/>
            <person name="Brachmann A.O."/>
            <person name="Gurgui C."/>
            <person name="Wakimoto T."/>
            <person name="Kracht M."/>
            <person name="Crusemann M."/>
            <person name="Hentschel U."/>
            <person name="Abe I."/>
            <person name="Matsunaga S."/>
            <person name="Kalinowski J."/>
            <person name="Takeyama H."/>
            <person name="Piel J."/>
        </authorList>
    </citation>
    <scope>NUCLEOTIDE SEQUENCE [LARGE SCALE GENOMIC DNA]</scope>
    <source>
        <strain evidence="6">TSY2</strain>
    </source>
</reference>
<dbReference type="PANTHER" id="PTHR43767">
    <property type="entry name" value="LONG-CHAIN-FATTY-ACID--COA LIGASE"/>
    <property type="match status" value="1"/>
</dbReference>
<dbReference type="HOGENOM" id="CLU_000022_59_0_7"/>
<dbReference type="Gene3D" id="3.30.300.30">
    <property type="match status" value="1"/>
</dbReference>
<dbReference type="PATRIC" id="fig|1429439.4.peg.7792"/>
<dbReference type="Pfam" id="PF13193">
    <property type="entry name" value="AMP-binding_C"/>
    <property type="match status" value="1"/>
</dbReference>
<feature type="domain" description="AMP-binding enzyme C-terminal" evidence="4">
    <location>
        <begin position="427"/>
        <end position="502"/>
    </location>
</feature>
<evidence type="ECO:0000256" key="2">
    <source>
        <dbReference type="ARBA" id="ARBA00022598"/>
    </source>
</evidence>
<keyword evidence="6" id="KW-1185">Reference proteome</keyword>
<keyword evidence="2" id="KW-0436">Ligase</keyword>
<gene>
    <name evidence="5" type="ORF">ETSY2_46910</name>
</gene>